<proteinExistence type="predicted"/>
<dbReference type="GO" id="GO:0009103">
    <property type="term" value="P:lipopolysaccharide biosynthetic process"/>
    <property type="evidence" value="ECO:0007669"/>
    <property type="project" value="TreeGrafter"/>
</dbReference>
<keyword evidence="1 2" id="KW-0808">Transferase</keyword>
<comment type="caution">
    <text evidence="2">The sequence shown here is derived from an EMBL/GenBank/DDBJ whole genome shotgun (WGS) entry which is preliminary data.</text>
</comment>
<dbReference type="GO" id="GO:0016757">
    <property type="term" value="F:glycosyltransferase activity"/>
    <property type="evidence" value="ECO:0007669"/>
    <property type="project" value="TreeGrafter"/>
</dbReference>
<dbReference type="CDD" id="cd03801">
    <property type="entry name" value="GT4_PimA-like"/>
    <property type="match status" value="1"/>
</dbReference>
<dbReference type="OrthoDB" id="9787617at2"/>
<reference evidence="2 3" key="1">
    <citation type="submission" date="2017-05" db="EMBL/GenBank/DDBJ databases">
        <title>Functional genome analysis of Paenibacillus pasadenensis strain R16: insights on endophytic life style and antifungal activity.</title>
        <authorList>
            <person name="Passera A."/>
            <person name="Marcolungo L."/>
            <person name="Casati P."/>
            <person name="Brasca M."/>
            <person name="Quaglino F."/>
            <person name="Delledonne M."/>
        </authorList>
    </citation>
    <scope>NUCLEOTIDE SEQUENCE [LARGE SCALE GENOMIC DNA]</scope>
    <source>
        <strain evidence="2 3">R16</strain>
    </source>
</reference>
<evidence type="ECO:0000256" key="1">
    <source>
        <dbReference type="ARBA" id="ARBA00022679"/>
    </source>
</evidence>
<gene>
    <name evidence="2" type="ORF">B8V81_0570</name>
</gene>
<accession>A0A2N5NDQ2</accession>
<evidence type="ECO:0000313" key="3">
    <source>
        <dbReference type="Proteomes" id="UP000234789"/>
    </source>
</evidence>
<dbReference type="RefSeq" id="WP_127464453.1">
    <property type="nucleotide sequence ID" value="NZ_BIMM01000023.1"/>
</dbReference>
<dbReference type="Gene3D" id="3.40.50.2000">
    <property type="entry name" value="Glycogen Phosphorylase B"/>
    <property type="match status" value="2"/>
</dbReference>
<dbReference type="Pfam" id="PF13692">
    <property type="entry name" value="Glyco_trans_1_4"/>
    <property type="match status" value="1"/>
</dbReference>
<dbReference type="PANTHER" id="PTHR46401:SF2">
    <property type="entry name" value="GLYCOSYLTRANSFERASE WBBK-RELATED"/>
    <property type="match status" value="1"/>
</dbReference>
<dbReference type="Proteomes" id="UP000234789">
    <property type="component" value="Unassembled WGS sequence"/>
</dbReference>
<organism evidence="2 3">
    <name type="scientific">Paenibacillus pasadenensis</name>
    <dbReference type="NCBI Taxonomy" id="217090"/>
    <lineage>
        <taxon>Bacteria</taxon>
        <taxon>Bacillati</taxon>
        <taxon>Bacillota</taxon>
        <taxon>Bacilli</taxon>
        <taxon>Bacillales</taxon>
        <taxon>Paenibacillaceae</taxon>
        <taxon>Paenibacillus</taxon>
    </lineage>
</organism>
<dbReference type="SUPFAM" id="SSF53756">
    <property type="entry name" value="UDP-Glycosyltransferase/glycogen phosphorylase"/>
    <property type="match status" value="1"/>
</dbReference>
<dbReference type="AlphaFoldDB" id="A0A2N5NDQ2"/>
<evidence type="ECO:0000313" key="2">
    <source>
        <dbReference type="EMBL" id="PLT48438.1"/>
    </source>
</evidence>
<sequence length="386" mass="44351">MTLGIYNFCPHVSYTNEHLMKDCCLIPYTFHTELGWEAVIVTAPGEELIYHELLPGLKIDFIGQSGDYNNSYELEEWVAACINYISAHAHKIDFFFCFGPYTSYFSMIEQYKKLRPDGKVILKLDANSTWMDQIPFHQPDHQAFFNRCDLITVESMKLKRYLSKKWPYIIDYVPNGSFKADSSSSRKIRFQDKENVILTVGRLGTAQKATPLLLEAFAQTAHLLPDWNLRLVGSWEASFEPYRERYFELHPELRERVVFTGKILDKTILEAEYTRAKVFVISSVMEGGTPNVWAEAARNGCYVLCSEIDAVDEATNKGTCGRSFEIGNAAELALAMLDVCRDEQCLSAGCADIQRYQERYFDYKKIVRKMNLLLTISKGAVYHQRD</sequence>
<dbReference type="PANTHER" id="PTHR46401">
    <property type="entry name" value="GLYCOSYLTRANSFERASE WBBK-RELATED"/>
    <property type="match status" value="1"/>
</dbReference>
<dbReference type="EMBL" id="NFEZ01000001">
    <property type="protein sequence ID" value="PLT48438.1"/>
    <property type="molecule type" value="Genomic_DNA"/>
</dbReference>
<protein>
    <submittedName>
        <fullName evidence="2">Glycosyltransferase</fullName>
    </submittedName>
</protein>
<keyword evidence="3" id="KW-1185">Reference proteome</keyword>
<name>A0A2N5NDQ2_9BACL</name>